<feature type="domain" description="Stomatal closure-related actin-binding protein Ig" evidence="1">
    <location>
        <begin position="114"/>
        <end position="149"/>
    </location>
</feature>
<dbReference type="Pfam" id="PF16709">
    <property type="entry name" value="SCAB-Ig"/>
    <property type="match status" value="1"/>
</dbReference>
<protein>
    <recommendedName>
        <fullName evidence="1">Stomatal closure-related actin-binding protein Ig domain-containing protein</fullName>
    </recommendedName>
</protein>
<accession>A0A699GUH4</accession>
<evidence type="ECO:0000313" key="2">
    <source>
        <dbReference type="EMBL" id="GEW41173.1"/>
    </source>
</evidence>
<dbReference type="InterPro" id="IPR032015">
    <property type="entry name" value="SCAB-Ig"/>
</dbReference>
<proteinExistence type="predicted"/>
<reference evidence="2" key="1">
    <citation type="journal article" date="2019" name="Sci. Rep.">
        <title>Draft genome of Tanacetum cinerariifolium, the natural source of mosquito coil.</title>
        <authorList>
            <person name="Yamashiro T."/>
            <person name="Shiraishi A."/>
            <person name="Satake H."/>
            <person name="Nakayama K."/>
        </authorList>
    </citation>
    <scope>NUCLEOTIDE SEQUENCE</scope>
</reference>
<gene>
    <name evidence="2" type="ORF">Tci_213149</name>
</gene>
<dbReference type="EMBL" id="BKCJ010057289">
    <property type="protein sequence ID" value="GEW41173.1"/>
    <property type="molecule type" value="Genomic_DNA"/>
</dbReference>
<comment type="caution">
    <text evidence="2">The sequence shown here is derived from an EMBL/GenBank/DDBJ whole genome shotgun (WGS) entry which is preliminary data.</text>
</comment>
<organism evidence="2">
    <name type="scientific">Tanacetum cinerariifolium</name>
    <name type="common">Dalmatian daisy</name>
    <name type="synonym">Chrysanthemum cinerariifolium</name>
    <dbReference type="NCBI Taxonomy" id="118510"/>
    <lineage>
        <taxon>Eukaryota</taxon>
        <taxon>Viridiplantae</taxon>
        <taxon>Streptophyta</taxon>
        <taxon>Embryophyta</taxon>
        <taxon>Tracheophyta</taxon>
        <taxon>Spermatophyta</taxon>
        <taxon>Magnoliopsida</taxon>
        <taxon>eudicotyledons</taxon>
        <taxon>Gunneridae</taxon>
        <taxon>Pentapetalae</taxon>
        <taxon>asterids</taxon>
        <taxon>campanulids</taxon>
        <taxon>Asterales</taxon>
        <taxon>Asteraceae</taxon>
        <taxon>Asteroideae</taxon>
        <taxon>Anthemideae</taxon>
        <taxon>Anthemidinae</taxon>
        <taxon>Tanacetum</taxon>
    </lineage>
</organism>
<sequence>MYTRDFLLDFSSSAIFTAVASLLFWQWQLSSLAVGTASGSGNSIPGNENALCILFPTILATMHYCEEHDDESLMPFIATRRDQQVGIDIIRIPNTTLLKTKWEAFLKKKIWLLVGRILQVDVISHARSITLATTIAIDPAAGLQNYVEDTVTTL</sequence>
<name>A0A699GUH4_TANCI</name>
<dbReference type="AlphaFoldDB" id="A0A699GUH4"/>
<evidence type="ECO:0000259" key="1">
    <source>
        <dbReference type="Pfam" id="PF16709"/>
    </source>
</evidence>